<dbReference type="PROSITE" id="PS50089">
    <property type="entry name" value="ZF_RING_2"/>
    <property type="match status" value="1"/>
</dbReference>
<dbReference type="SMART" id="SM00184">
    <property type="entry name" value="RING"/>
    <property type="match status" value="1"/>
</dbReference>
<protein>
    <recommendedName>
        <fullName evidence="3">RING-type domain-containing protein</fullName>
    </recommendedName>
</protein>
<evidence type="ECO:0000313" key="4">
    <source>
        <dbReference type="EMBL" id="CAA7388827.1"/>
    </source>
</evidence>
<sequence length="405" mass="44174">MRPGEGVPEGDDVAGGDGALASPSLVPCSICLEAVKDDGERSTAKLLCGHQFHLDCVGSAFNAKGVMQCPNCRKIEKGNWLYANGCFSFREVSVDDWSYDEDLYDLNYSEMPYGVHWCPFTRLTRVPSSFEEGESPSISYHSLDGHAVFVHPAPSLGHPCPYVARLHPLQSSSSSTPPVSTETLIDPPFHHSWSNPFPPVNHLASHPFPTVDVHYLGQELNPSPYSHINSRPSSADQPPLSAAAMRPTRAEPDAPLRPGSYLHPPPFAPPRHGSASRAGTSSEPTASHHAGGSPPRGRLQDFNSAHRHHHSAMPPMAAGTRRPNSTRAQDAETSRVNRFYAWERDQFSPFPLVPVERDSGWWGPFQPAPRTSEAGSWPGGSSSLGRPEGFSHPPPILPPWVYPFI</sequence>
<dbReference type="EMBL" id="LR746264">
    <property type="protein sequence ID" value="CAA7388827.1"/>
    <property type="molecule type" value="Genomic_DNA"/>
</dbReference>
<evidence type="ECO:0000259" key="3">
    <source>
        <dbReference type="PROSITE" id="PS50089"/>
    </source>
</evidence>
<feature type="domain" description="RING-type" evidence="3">
    <location>
        <begin position="28"/>
        <end position="73"/>
    </location>
</feature>
<name>A0A7I8JY88_SPIIN</name>
<keyword evidence="1" id="KW-0862">Zinc</keyword>
<keyword evidence="1" id="KW-0863">Zinc-finger</keyword>
<keyword evidence="1" id="KW-0479">Metal-binding</keyword>
<proteinExistence type="predicted"/>
<dbReference type="InterPro" id="IPR044274">
    <property type="entry name" value="RFI2"/>
</dbReference>
<dbReference type="AlphaFoldDB" id="A0A7I8JY88"/>
<dbReference type="PANTHER" id="PTHR46798:SF3">
    <property type="entry name" value="RING FINGER FAMILY PROTEIN"/>
    <property type="match status" value="1"/>
</dbReference>
<feature type="region of interest" description="Disordered" evidence="2">
    <location>
        <begin position="222"/>
        <end position="332"/>
    </location>
</feature>
<dbReference type="InterPro" id="IPR013083">
    <property type="entry name" value="Znf_RING/FYVE/PHD"/>
</dbReference>
<feature type="compositionally biased region" description="Polar residues" evidence="2">
    <location>
        <begin position="222"/>
        <end position="236"/>
    </location>
</feature>
<accession>A0A7I8JY88</accession>
<dbReference type="OrthoDB" id="8062037at2759"/>
<evidence type="ECO:0000256" key="2">
    <source>
        <dbReference type="SAM" id="MobiDB-lite"/>
    </source>
</evidence>
<dbReference type="Gene3D" id="3.30.40.10">
    <property type="entry name" value="Zinc/RING finger domain, C3HC4 (zinc finger)"/>
    <property type="match status" value="1"/>
</dbReference>
<dbReference type="GO" id="GO:0004842">
    <property type="term" value="F:ubiquitin-protein transferase activity"/>
    <property type="evidence" value="ECO:0007669"/>
    <property type="project" value="InterPro"/>
</dbReference>
<feature type="region of interest" description="Disordered" evidence="2">
    <location>
        <begin position="369"/>
        <end position="390"/>
    </location>
</feature>
<evidence type="ECO:0000256" key="1">
    <source>
        <dbReference type="PROSITE-ProRule" id="PRU00175"/>
    </source>
</evidence>
<dbReference type="Proteomes" id="UP000663760">
    <property type="component" value="Chromosome 1"/>
</dbReference>
<evidence type="ECO:0000313" key="5">
    <source>
        <dbReference type="Proteomes" id="UP000663760"/>
    </source>
</evidence>
<organism evidence="4 5">
    <name type="scientific">Spirodela intermedia</name>
    <name type="common">Intermediate duckweed</name>
    <dbReference type="NCBI Taxonomy" id="51605"/>
    <lineage>
        <taxon>Eukaryota</taxon>
        <taxon>Viridiplantae</taxon>
        <taxon>Streptophyta</taxon>
        <taxon>Embryophyta</taxon>
        <taxon>Tracheophyta</taxon>
        <taxon>Spermatophyta</taxon>
        <taxon>Magnoliopsida</taxon>
        <taxon>Liliopsida</taxon>
        <taxon>Araceae</taxon>
        <taxon>Lemnoideae</taxon>
        <taxon>Spirodela</taxon>
    </lineage>
</organism>
<dbReference type="GO" id="GO:0008270">
    <property type="term" value="F:zinc ion binding"/>
    <property type="evidence" value="ECO:0007669"/>
    <property type="project" value="UniProtKB-KW"/>
</dbReference>
<dbReference type="InterPro" id="IPR001841">
    <property type="entry name" value="Znf_RING"/>
</dbReference>
<gene>
    <name evidence="4" type="ORF">SI8410_01000985</name>
</gene>
<dbReference type="SUPFAM" id="SSF57850">
    <property type="entry name" value="RING/U-box"/>
    <property type="match status" value="1"/>
</dbReference>
<reference evidence="4" key="1">
    <citation type="submission" date="2020-02" db="EMBL/GenBank/DDBJ databases">
        <authorList>
            <person name="Scholz U."/>
            <person name="Mascher M."/>
            <person name="Fiebig A."/>
        </authorList>
    </citation>
    <scope>NUCLEOTIDE SEQUENCE</scope>
</reference>
<dbReference type="Pfam" id="PF13639">
    <property type="entry name" value="zf-RING_2"/>
    <property type="match status" value="1"/>
</dbReference>
<keyword evidence="5" id="KW-1185">Reference proteome</keyword>
<dbReference type="PANTHER" id="PTHR46798">
    <property type="entry name" value="OS09G0511500 PROTEIN"/>
    <property type="match status" value="1"/>
</dbReference>